<dbReference type="InterPro" id="IPR010982">
    <property type="entry name" value="Lambda_DNA-bd_dom_sf"/>
</dbReference>
<reference evidence="1 2" key="1">
    <citation type="submission" date="2019-07" db="EMBL/GenBank/DDBJ databases">
        <title>Gilliamella genomes.</title>
        <authorList>
            <person name="Zheng H."/>
        </authorList>
    </citation>
    <scope>NUCLEOTIDE SEQUENCE [LARGE SCALE GENOMIC DNA]</scope>
    <source>
        <strain evidence="1 2">W8131</strain>
    </source>
</reference>
<name>A0A556RGG6_9GAMM</name>
<gene>
    <name evidence="1" type="ORF">FPQ14_11585</name>
</gene>
<organism evidence="1 2">
    <name type="scientific">Gilliamella apicola</name>
    <dbReference type="NCBI Taxonomy" id="1196095"/>
    <lineage>
        <taxon>Bacteria</taxon>
        <taxon>Pseudomonadati</taxon>
        <taxon>Pseudomonadota</taxon>
        <taxon>Gammaproteobacteria</taxon>
        <taxon>Orbales</taxon>
        <taxon>Orbaceae</taxon>
        <taxon>Gilliamella</taxon>
    </lineage>
</organism>
<dbReference type="RefSeq" id="WP_144190359.1">
    <property type="nucleotide sequence ID" value="NZ_VMHL01000006.1"/>
</dbReference>
<dbReference type="SUPFAM" id="SSF47413">
    <property type="entry name" value="lambda repressor-like DNA-binding domains"/>
    <property type="match status" value="1"/>
</dbReference>
<comment type="caution">
    <text evidence="1">The sequence shown here is derived from an EMBL/GenBank/DDBJ whole genome shotgun (WGS) entry which is preliminary data.</text>
</comment>
<evidence type="ECO:0000313" key="1">
    <source>
        <dbReference type="EMBL" id="TSJ87977.1"/>
    </source>
</evidence>
<dbReference type="Pfam" id="PF08965">
    <property type="entry name" value="Aca2_YdiL"/>
    <property type="match status" value="1"/>
</dbReference>
<protein>
    <submittedName>
        <fullName evidence="1">DUF1870 family protein</fullName>
    </submittedName>
</protein>
<dbReference type="InterPro" id="IPR027910">
    <property type="entry name" value="YdiL_sf"/>
</dbReference>
<evidence type="ECO:0000313" key="2">
    <source>
        <dbReference type="Proteomes" id="UP000319138"/>
    </source>
</evidence>
<dbReference type="AlphaFoldDB" id="A0A556RGG6"/>
<sequence length="101" mass="11703">MTNIELKALRRLFFLDVVDAANYIGNCSKRAWQYWESGNRKIPDDVINMMNQLKEERMELLSILKSNNSVCDVKSNDLIYTRLTDSVKAELYAKGLIDKIV</sequence>
<accession>A0A556RGG6</accession>
<dbReference type="InterPro" id="IPR015060">
    <property type="entry name" value="Aca2_YdiL-like"/>
</dbReference>
<proteinExistence type="predicted"/>
<dbReference type="Proteomes" id="UP000319138">
    <property type="component" value="Unassembled WGS sequence"/>
</dbReference>
<dbReference type="Gene3D" id="1.10.3100.10">
    <property type="entry name" value="Putative cytoplasmic protein"/>
    <property type="match status" value="1"/>
</dbReference>
<dbReference type="EMBL" id="VMHL01000006">
    <property type="protein sequence ID" value="TSJ87977.1"/>
    <property type="molecule type" value="Genomic_DNA"/>
</dbReference>
<dbReference type="GO" id="GO:0003677">
    <property type="term" value="F:DNA binding"/>
    <property type="evidence" value="ECO:0007669"/>
    <property type="project" value="InterPro"/>
</dbReference>